<dbReference type="PROSITE" id="PS51222">
    <property type="entry name" value="DCD"/>
    <property type="match status" value="1"/>
</dbReference>
<feature type="compositionally biased region" description="Basic residues" evidence="1">
    <location>
        <begin position="158"/>
        <end position="167"/>
    </location>
</feature>
<feature type="compositionally biased region" description="Polar residues" evidence="1">
    <location>
        <begin position="95"/>
        <end position="115"/>
    </location>
</feature>
<dbReference type="PANTHER" id="PTHR46444:SF4">
    <property type="entry name" value="OS06G0227200 PROTEIN"/>
    <property type="match status" value="1"/>
</dbReference>
<dbReference type="Pfam" id="PF10539">
    <property type="entry name" value="Dev_Cell_Death"/>
    <property type="match status" value="1"/>
</dbReference>
<feature type="region of interest" description="Disordered" evidence="1">
    <location>
        <begin position="1"/>
        <end position="41"/>
    </location>
</feature>
<dbReference type="SMART" id="SM00767">
    <property type="entry name" value="DCD"/>
    <property type="match status" value="1"/>
</dbReference>
<name>A0A8T0PRN5_PANVG</name>
<proteinExistence type="predicted"/>
<reference evidence="3" key="1">
    <citation type="submission" date="2020-05" db="EMBL/GenBank/DDBJ databases">
        <title>WGS assembly of Panicum virgatum.</title>
        <authorList>
            <person name="Lovell J.T."/>
            <person name="Jenkins J."/>
            <person name="Shu S."/>
            <person name="Juenger T.E."/>
            <person name="Schmutz J."/>
        </authorList>
    </citation>
    <scope>NUCLEOTIDE SEQUENCE</scope>
    <source>
        <strain evidence="3">AP13</strain>
    </source>
</reference>
<gene>
    <name evidence="3" type="ORF">PVAP13_7NG130200</name>
</gene>
<comment type="caution">
    <text evidence="3">The sequence shown here is derived from an EMBL/GenBank/DDBJ whole genome shotgun (WGS) entry which is preliminary data.</text>
</comment>
<feature type="compositionally biased region" description="Low complexity" evidence="1">
    <location>
        <begin position="9"/>
        <end position="25"/>
    </location>
</feature>
<keyword evidence="4" id="KW-1185">Reference proteome</keyword>
<sequence>MVKKPNGVAKATAASAGAAAGPSKANPSTPGLIKTSKFKKRKVKANREKAAAAAATVDQVASVGAVTAGGDASASAVLPQPSHVAEASPVAQMPESATTAEASPVTQTPKLATTEASASVAKPKPKPADADADAAAAPAASKGKGVGADNRSGDGRMKSRKVRTRNGKGKEVEEDGGSNGKGKKAAVGKKEERGDKKGAGFIFMCNAKTKQECYKNRLFGLPSGKIGMVKKIRPGAKLFLYDFDLKLLYGVYKAASNGGMNLVQEAFNGKFPAQVKFKIEKDCLPLSESSIKHAIKENYSARSKFDPELTSKQVSWNRATNFITVPEFSYINANIFLILWICDTMQVHRLLALFKPVNVPQSAPNNHRGERRHYEERRQPYHYEESAFIAYRRSASTTV</sequence>
<feature type="region of interest" description="Disordered" evidence="1">
    <location>
        <begin position="69"/>
        <end position="191"/>
    </location>
</feature>
<dbReference type="AlphaFoldDB" id="A0A8T0PRN5"/>
<evidence type="ECO:0000313" key="3">
    <source>
        <dbReference type="EMBL" id="KAG2564350.1"/>
    </source>
</evidence>
<accession>A0A8T0PRN5</accession>
<evidence type="ECO:0000313" key="4">
    <source>
        <dbReference type="Proteomes" id="UP000823388"/>
    </source>
</evidence>
<dbReference type="Proteomes" id="UP000823388">
    <property type="component" value="Chromosome 7N"/>
</dbReference>
<feature type="compositionally biased region" description="Low complexity" evidence="1">
    <location>
        <begin position="133"/>
        <end position="143"/>
    </location>
</feature>
<dbReference type="PANTHER" id="PTHR46444">
    <property type="entry name" value="DCD (DEVELOPMENT AND CELL DEATH) DOMAIN PROTEIN-RELATED"/>
    <property type="match status" value="1"/>
</dbReference>
<dbReference type="InterPro" id="IPR013989">
    <property type="entry name" value="Dev_and_cell_death_domain"/>
</dbReference>
<evidence type="ECO:0000259" key="2">
    <source>
        <dbReference type="PROSITE" id="PS51222"/>
    </source>
</evidence>
<dbReference type="EMBL" id="CM029050">
    <property type="protein sequence ID" value="KAG2564350.1"/>
    <property type="molecule type" value="Genomic_DNA"/>
</dbReference>
<feature type="domain" description="DCD" evidence="2">
    <location>
        <begin position="196"/>
        <end position="323"/>
    </location>
</feature>
<organism evidence="3 4">
    <name type="scientific">Panicum virgatum</name>
    <name type="common">Blackwell switchgrass</name>
    <dbReference type="NCBI Taxonomy" id="38727"/>
    <lineage>
        <taxon>Eukaryota</taxon>
        <taxon>Viridiplantae</taxon>
        <taxon>Streptophyta</taxon>
        <taxon>Embryophyta</taxon>
        <taxon>Tracheophyta</taxon>
        <taxon>Spermatophyta</taxon>
        <taxon>Magnoliopsida</taxon>
        <taxon>Liliopsida</taxon>
        <taxon>Poales</taxon>
        <taxon>Poaceae</taxon>
        <taxon>PACMAD clade</taxon>
        <taxon>Panicoideae</taxon>
        <taxon>Panicodae</taxon>
        <taxon>Paniceae</taxon>
        <taxon>Panicinae</taxon>
        <taxon>Panicum</taxon>
        <taxon>Panicum sect. Hiantes</taxon>
    </lineage>
</organism>
<protein>
    <recommendedName>
        <fullName evidence="2">DCD domain-containing protein</fullName>
    </recommendedName>
</protein>
<evidence type="ECO:0000256" key="1">
    <source>
        <dbReference type="SAM" id="MobiDB-lite"/>
    </source>
</evidence>